<evidence type="ECO:0000256" key="1">
    <source>
        <dbReference type="ARBA" id="ARBA00001971"/>
    </source>
</evidence>
<keyword evidence="15" id="KW-0812">Transmembrane</keyword>
<keyword evidence="8" id="KW-0492">Microsome</keyword>
<feature type="transmembrane region" description="Helical" evidence="15">
    <location>
        <begin position="54"/>
        <end position="74"/>
    </location>
</feature>
<keyword evidence="10 13" id="KW-0408">Iron</keyword>
<dbReference type="GO" id="GO:0005789">
    <property type="term" value="C:endoplasmic reticulum membrane"/>
    <property type="evidence" value="ECO:0007669"/>
    <property type="project" value="UniProtKB-SubCell"/>
</dbReference>
<keyword evidence="9 14" id="KW-0560">Oxidoreductase</keyword>
<dbReference type="GO" id="GO:0020037">
    <property type="term" value="F:heme binding"/>
    <property type="evidence" value="ECO:0007669"/>
    <property type="project" value="InterPro"/>
</dbReference>
<dbReference type="Gene3D" id="1.10.630.10">
    <property type="entry name" value="Cytochrome P450"/>
    <property type="match status" value="1"/>
</dbReference>
<evidence type="ECO:0000256" key="3">
    <source>
        <dbReference type="ARBA" id="ARBA00004406"/>
    </source>
</evidence>
<dbReference type="PRINTS" id="PR00463">
    <property type="entry name" value="EP450I"/>
</dbReference>
<dbReference type="InterPro" id="IPR002401">
    <property type="entry name" value="Cyt_P450_E_grp-I"/>
</dbReference>
<dbReference type="GO" id="GO:0005506">
    <property type="term" value="F:iron ion binding"/>
    <property type="evidence" value="ECO:0007669"/>
    <property type="project" value="InterPro"/>
</dbReference>
<keyword evidence="7" id="KW-0256">Endoplasmic reticulum</keyword>
<evidence type="ECO:0000256" key="8">
    <source>
        <dbReference type="ARBA" id="ARBA00022848"/>
    </source>
</evidence>
<dbReference type="GO" id="GO:0004497">
    <property type="term" value="F:monooxygenase activity"/>
    <property type="evidence" value="ECO:0007669"/>
    <property type="project" value="UniProtKB-KW"/>
</dbReference>
<comment type="cofactor">
    <cofactor evidence="1 13">
        <name>heme</name>
        <dbReference type="ChEBI" id="CHEBI:30413"/>
    </cofactor>
</comment>
<evidence type="ECO:0000256" key="15">
    <source>
        <dbReference type="SAM" id="Phobius"/>
    </source>
</evidence>
<evidence type="ECO:0000313" key="16">
    <source>
        <dbReference type="EMBL" id="JAC29953.1"/>
    </source>
</evidence>
<evidence type="ECO:0000256" key="7">
    <source>
        <dbReference type="ARBA" id="ARBA00022824"/>
    </source>
</evidence>
<dbReference type="PANTHER" id="PTHR24292:SF102">
    <property type="entry name" value="CYTOCHROME P450 FAMILY-RELATED"/>
    <property type="match status" value="1"/>
</dbReference>
<dbReference type="Pfam" id="PF00067">
    <property type="entry name" value="p450"/>
    <property type="match status" value="1"/>
</dbReference>
<keyword evidence="5 13" id="KW-0349">Heme</keyword>
<evidence type="ECO:0000256" key="4">
    <source>
        <dbReference type="ARBA" id="ARBA00010617"/>
    </source>
</evidence>
<protein>
    <submittedName>
        <fullName evidence="16">Putative cytochrome p450 cyp3/cyp5/cyp6/cyp9 subfamily</fullName>
    </submittedName>
</protein>
<dbReference type="InterPro" id="IPR017972">
    <property type="entry name" value="Cyt_P450_CS"/>
</dbReference>
<keyword evidence="15" id="KW-1133">Transmembrane helix</keyword>
<comment type="subcellular location">
    <subcellularLocation>
        <location evidence="3">Endoplasmic reticulum membrane</location>
        <topology evidence="3">Peripheral membrane protein</topology>
    </subcellularLocation>
    <subcellularLocation>
        <location evidence="2">Microsome membrane</location>
        <topology evidence="2">Peripheral membrane protein</topology>
    </subcellularLocation>
</comment>
<dbReference type="InterPro" id="IPR001128">
    <property type="entry name" value="Cyt_P450"/>
</dbReference>
<dbReference type="InterPro" id="IPR036396">
    <property type="entry name" value="Cyt_P450_sf"/>
</dbReference>
<evidence type="ECO:0000256" key="10">
    <source>
        <dbReference type="ARBA" id="ARBA00023004"/>
    </source>
</evidence>
<evidence type="ECO:0000256" key="11">
    <source>
        <dbReference type="ARBA" id="ARBA00023033"/>
    </source>
</evidence>
<name>A0A023GAP3_AMBTT</name>
<evidence type="ECO:0000256" key="9">
    <source>
        <dbReference type="ARBA" id="ARBA00023002"/>
    </source>
</evidence>
<dbReference type="InterPro" id="IPR050476">
    <property type="entry name" value="Insect_CytP450_Detox"/>
</dbReference>
<dbReference type="AlphaFoldDB" id="A0A023GAP3"/>
<dbReference type="EMBL" id="GBBM01005465">
    <property type="protein sequence ID" value="JAC29953.1"/>
    <property type="molecule type" value="mRNA"/>
</dbReference>
<dbReference type="PROSITE" id="PS00086">
    <property type="entry name" value="CYTOCHROME_P450"/>
    <property type="match status" value="1"/>
</dbReference>
<dbReference type="PANTHER" id="PTHR24292">
    <property type="entry name" value="CYTOCHROME P450"/>
    <property type="match status" value="1"/>
</dbReference>
<evidence type="ECO:0000256" key="6">
    <source>
        <dbReference type="ARBA" id="ARBA00022723"/>
    </source>
</evidence>
<reference evidence="16" key="1">
    <citation type="submission" date="2014-03" db="EMBL/GenBank/DDBJ databases">
        <title>The sialotranscriptome of Amblyomma triste, Amblyomma parvum and Amblyomma cajennense ticks, uncovered by 454-based RNA-seq.</title>
        <authorList>
            <person name="Garcia G.R."/>
            <person name="Gardinassi L.G."/>
            <person name="Ribeiro J.M."/>
            <person name="Anatriello E."/>
            <person name="Ferreira B.R."/>
            <person name="Moreira H.N."/>
            <person name="Mafra C."/>
            <person name="Olegario M.M."/>
            <person name="Szabo P.J."/>
            <person name="Miranda-Santos I.K."/>
            <person name="Maruyama S.R."/>
        </authorList>
    </citation>
    <scope>NUCLEOTIDE SEQUENCE</scope>
    <source>
        <strain evidence="16">Mato Grasso do Sul</strain>
        <tissue evidence="16">Salivary glands</tissue>
    </source>
</reference>
<organism evidence="16">
    <name type="scientific">Amblyomma triste</name>
    <name type="common">Neotropical tick</name>
    <dbReference type="NCBI Taxonomy" id="251400"/>
    <lineage>
        <taxon>Eukaryota</taxon>
        <taxon>Metazoa</taxon>
        <taxon>Ecdysozoa</taxon>
        <taxon>Arthropoda</taxon>
        <taxon>Chelicerata</taxon>
        <taxon>Arachnida</taxon>
        <taxon>Acari</taxon>
        <taxon>Parasitiformes</taxon>
        <taxon>Ixodida</taxon>
        <taxon>Ixodoidea</taxon>
        <taxon>Ixodidae</taxon>
        <taxon>Amblyomminae</taxon>
        <taxon>Amblyomma</taxon>
    </lineage>
</organism>
<evidence type="ECO:0000256" key="2">
    <source>
        <dbReference type="ARBA" id="ARBA00004174"/>
    </source>
</evidence>
<proteinExistence type="evidence at transcript level"/>
<evidence type="ECO:0000256" key="12">
    <source>
        <dbReference type="ARBA" id="ARBA00023136"/>
    </source>
</evidence>
<sequence>MALARTIFYRHLLNAESEDRPKITYQQPNSKSSGTPTKVNSTCYTRTLSNGTLFIISAIDAVASPLAFTTYLLAMHQDVQDRLRREVQQVLTKDGELTYENICEMEYLGQVISESLRMFPSLHGFVQRTCDEDYEYKGARFPKGTIIGVPVLKMHYDSRFWSNPEKFDPDRFSAENKHKITQMAYLPFGAGPRNCIASRYAELFLRVSVATAVSRLRFLPNEQEPKTTSSFRATFIVLVPTKGIWLRTEKILKS</sequence>
<feature type="binding site" description="axial binding residue" evidence="13">
    <location>
        <position position="195"/>
    </location>
    <ligand>
        <name>heme</name>
        <dbReference type="ChEBI" id="CHEBI:30413"/>
    </ligand>
    <ligandPart>
        <name>Fe</name>
        <dbReference type="ChEBI" id="CHEBI:18248"/>
    </ligandPart>
</feature>
<keyword evidence="6 13" id="KW-0479">Metal-binding</keyword>
<accession>A0A023GAP3</accession>
<comment type="similarity">
    <text evidence="4 14">Belongs to the cytochrome P450 family.</text>
</comment>
<keyword evidence="11 14" id="KW-0503">Monooxygenase</keyword>
<evidence type="ECO:0000256" key="14">
    <source>
        <dbReference type="RuleBase" id="RU000461"/>
    </source>
</evidence>
<dbReference type="PRINTS" id="PR00385">
    <property type="entry name" value="P450"/>
</dbReference>
<dbReference type="GO" id="GO:0016705">
    <property type="term" value="F:oxidoreductase activity, acting on paired donors, with incorporation or reduction of molecular oxygen"/>
    <property type="evidence" value="ECO:0007669"/>
    <property type="project" value="InterPro"/>
</dbReference>
<dbReference type="SUPFAM" id="SSF48264">
    <property type="entry name" value="Cytochrome P450"/>
    <property type="match status" value="1"/>
</dbReference>
<keyword evidence="12 15" id="KW-0472">Membrane</keyword>
<evidence type="ECO:0000256" key="13">
    <source>
        <dbReference type="PIRSR" id="PIRSR602401-1"/>
    </source>
</evidence>
<evidence type="ECO:0000256" key="5">
    <source>
        <dbReference type="ARBA" id="ARBA00022617"/>
    </source>
</evidence>